<feature type="region of interest" description="Disordered" evidence="1">
    <location>
        <begin position="38"/>
        <end position="57"/>
    </location>
</feature>
<sequence>MDPAESSCICQQHPCCQNQSGTETATECGILARGQRLGNAHNRRRATDHPASDADGTVPCAEASSQTVLWRRRLYCDGVLDARRGPESAIGFGVLFYI</sequence>
<name>A0A6I8VJG4_DROPS</name>
<evidence type="ECO:0000313" key="3">
    <source>
        <dbReference type="RefSeq" id="XP_015042608.2"/>
    </source>
</evidence>
<evidence type="ECO:0000313" key="2">
    <source>
        <dbReference type="Proteomes" id="UP000001819"/>
    </source>
</evidence>
<gene>
    <name evidence="3" type="primary">LOC6900364</name>
</gene>
<dbReference type="Proteomes" id="UP000001819">
    <property type="component" value="Chromosome X"/>
</dbReference>
<evidence type="ECO:0000256" key="1">
    <source>
        <dbReference type="SAM" id="MobiDB-lite"/>
    </source>
</evidence>
<dbReference type="AlphaFoldDB" id="A0A6I8VJG4"/>
<keyword evidence="2" id="KW-1185">Reference proteome</keyword>
<dbReference type="InParanoid" id="A0A6I8VJG4"/>
<dbReference type="RefSeq" id="XP_015042608.2">
    <property type="nucleotide sequence ID" value="XM_015187122.2"/>
</dbReference>
<reference evidence="3" key="1">
    <citation type="submission" date="2025-08" db="UniProtKB">
        <authorList>
            <consortium name="RefSeq"/>
        </authorList>
    </citation>
    <scope>IDENTIFICATION</scope>
    <source>
        <strain evidence="3">MV-25-SWS-2005</strain>
        <tissue evidence="3">Whole body</tissue>
    </source>
</reference>
<protein>
    <submittedName>
        <fullName evidence="3">Uncharacterized protein isoform X1</fullName>
    </submittedName>
</protein>
<organism evidence="2 3">
    <name type="scientific">Drosophila pseudoobscura pseudoobscura</name>
    <name type="common">Fruit fly</name>
    <dbReference type="NCBI Taxonomy" id="46245"/>
    <lineage>
        <taxon>Eukaryota</taxon>
        <taxon>Metazoa</taxon>
        <taxon>Ecdysozoa</taxon>
        <taxon>Arthropoda</taxon>
        <taxon>Hexapoda</taxon>
        <taxon>Insecta</taxon>
        <taxon>Pterygota</taxon>
        <taxon>Neoptera</taxon>
        <taxon>Endopterygota</taxon>
        <taxon>Diptera</taxon>
        <taxon>Brachycera</taxon>
        <taxon>Muscomorpha</taxon>
        <taxon>Ephydroidea</taxon>
        <taxon>Drosophilidae</taxon>
        <taxon>Drosophila</taxon>
        <taxon>Sophophora</taxon>
    </lineage>
</organism>
<proteinExistence type="predicted"/>
<accession>A0A6I8VJG4</accession>
<dbReference type="ExpressionAtlas" id="A0A6I8VJG4">
    <property type="expression patterns" value="baseline"/>
</dbReference>